<protein>
    <submittedName>
        <fullName evidence="2">Uncharacterized protein</fullName>
    </submittedName>
</protein>
<name>A0AAD7AEH7_9AGAR</name>
<accession>A0AAD7AEH7</accession>
<evidence type="ECO:0000313" key="2">
    <source>
        <dbReference type="EMBL" id="KAJ7355781.1"/>
    </source>
</evidence>
<gene>
    <name evidence="2" type="ORF">DFH08DRAFT_1053264</name>
</gene>
<feature type="region of interest" description="Disordered" evidence="1">
    <location>
        <begin position="179"/>
        <end position="290"/>
    </location>
</feature>
<evidence type="ECO:0000256" key="1">
    <source>
        <dbReference type="SAM" id="MobiDB-lite"/>
    </source>
</evidence>
<evidence type="ECO:0000313" key="3">
    <source>
        <dbReference type="Proteomes" id="UP001218218"/>
    </source>
</evidence>
<reference evidence="2" key="1">
    <citation type="submission" date="2023-03" db="EMBL/GenBank/DDBJ databases">
        <title>Massive genome expansion in bonnet fungi (Mycena s.s.) driven by repeated elements and novel gene families across ecological guilds.</title>
        <authorList>
            <consortium name="Lawrence Berkeley National Laboratory"/>
            <person name="Harder C.B."/>
            <person name="Miyauchi S."/>
            <person name="Viragh M."/>
            <person name="Kuo A."/>
            <person name="Thoen E."/>
            <person name="Andreopoulos B."/>
            <person name="Lu D."/>
            <person name="Skrede I."/>
            <person name="Drula E."/>
            <person name="Henrissat B."/>
            <person name="Morin E."/>
            <person name="Kohler A."/>
            <person name="Barry K."/>
            <person name="LaButti K."/>
            <person name="Morin E."/>
            <person name="Salamov A."/>
            <person name="Lipzen A."/>
            <person name="Mereny Z."/>
            <person name="Hegedus B."/>
            <person name="Baldrian P."/>
            <person name="Stursova M."/>
            <person name="Weitz H."/>
            <person name="Taylor A."/>
            <person name="Grigoriev I.V."/>
            <person name="Nagy L.G."/>
            <person name="Martin F."/>
            <person name="Kauserud H."/>
        </authorList>
    </citation>
    <scope>NUCLEOTIDE SEQUENCE</scope>
    <source>
        <strain evidence="2">CBHHK002</strain>
    </source>
</reference>
<proteinExistence type="predicted"/>
<dbReference type="EMBL" id="JARIHO010000009">
    <property type="protein sequence ID" value="KAJ7355781.1"/>
    <property type="molecule type" value="Genomic_DNA"/>
</dbReference>
<organism evidence="2 3">
    <name type="scientific">Mycena albidolilacea</name>
    <dbReference type="NCBI Taxonomy" id="1033008"/>
    <lineage>
        <taxon>Eukaryota</taxon>
        <taxon>Fungi</taxon>
        <taxon>Dikarya</taxon>
        <taxon>Basidiomycota</taxon>
        <taxon>Agaricomycotina</taxon>
        <taxon>Agaricomycetes</taxon>
        <taxon>Agaricomycetidae</taxon>
        <taxon>Agaricales</taxon>
        <taxon>Marasmiineae</taxon>
        <taxon>Mycenaceae</taxon>
        <taxon>Mycena</taxon>
    </lineage>
</organism>
<dbReference type="Proteomes" id="UP001218218">
    <property type="component" value="Unassembled WGS sequence"/>
</dbReference>
<keyword evidence="3" id="KW-1185">Reference proteome</keyword>
<comment type="caution">
    <text evidence="2">The sequence shown here is derived from an EMBL/GenBank/DDBJ whole genome shotgun (WGS) entry which is preliminary data.</text>
</comment>
<sequence>MQYKYDGFSKQTHPNSSVPVSHHLLSRASSTSSSIFLASRVLLGAYEVAYLSVSLGTHLLVAVRSTVADFLAVEFAPSASGCLSLLDLQLVDPWLIRLAYFSSCFRLLKSSVDTAQGLDSPSARPRWDTTQEVDAAHQSLAHQDLSKRLLKTRQVLMQQDLKSHMTRVKLSRIKISVRDCSRHRRASRPQWDTAQERAKSSRRKSLKSHIDAPQGLSHQDLSGRLLKTSTRAKSSRLKTSVGHCSRARQILAPQEPQEPHRRASRSRASRPQWDTAHDRATSSRRKSLRSRTRQGLALGHCWRCADRLDFCFFPLSRLAANPY</sequence>
<dbReference type="AlphaFoldDB" id="A0AAD7AEH7"/>